<dbReference type="Gene3D" id="3.10.20.30">
    <property type="match status" value="1"/>
</dbReference>
<dbReference type="InterPro" id="IPR001055">
    <property type="entry name" value="Adrenodoxin-like"/>
</dbReference>
<dbReference type="GO" id="GO:0140647">
    <property type="term" value="P:P450-containing electron transport chain"/>
    <property type="evidence" value="ECO:0007669"/>
    <property type="project" value="InterPro"/>
</dbReference>
<evidence type="ECO:0000256" key="3">
    <source>
        <dbReference type="ARBA" id="ARBA00023004"/>
    </source>
</evidence>
<accession>A0A2G2YGI6</accession>
<dbReference type="InterPro" id="IPR036010">
    <property type="entry name" value="2Fe-2S_ferredoxin-like_sf"/>
</dbReference>
<evidence type="ECO:0000256" key="2">
    <source>
        <dbReference type="ARBA" id="ARBA00022723"/>
    </source>
</evidence>
<reference evidence="5 6" key="2">
    <citation type="journal article" date="2017" name="Genome Biol.">
        <title>New reference genome sequences of hot pepper reveal the massive evolution of plant disease-resistance genes by retroduplication.</title>
        <authorList>
            <person name="Kim S."/>
            <person name="Park J."/>
            <person name="Yeom S.I."/>
            <person name="Kim Y.M."/>
            <person name="Seo E."/>
            <person name="Kim K.T."/>
            <person name="Kim M.S."/>
            <person name="Lee J.M."/>
            <person name="Cheong K."/>
            <person name="Shin H.S."/>
            <person name="Kim S.B."/>
            <person name="Han K."/>
            <person name="Lee J."/>
            <person name="Park M."/>
            <person name="Lee H.A."/>
            <person name="Lee H.Y."/>
            <person name="Lee Y."/>
            <person name="Oh S."/>
            <person name="Lee J.H."/>
            <person name="Choi E."/>
            <person name="Choi E."/>
            <person name="Lee S.E."/>
            <person name="Jeon J."/>
            <person name="Kim H."/>
            <person name="Choi G."/>
            <person name="Song H."/>
            <person name="Lee J."/>
            <person name="Lee S.C."/>
            <person name="Kwon J.K."/>
            <person name="Lee H.Y."/>
            <person name="Koo N."/>
            <person name="Hong Y."/>
            <person name="Kim R.W."/>
            <person name="Kang W.H."/>
            <person name="Huh J.H."/>
            <person name="Kang B.C."/>
            <person name="Yang T.J."/>
            <person name="Lee Y.H."/>
            <person name="Bennetzen J.L."/>
            <person name="Choi D."/>
        </authorList>
    </citation>
    <scope>NUCLEOTIDE SEQUENCE [LARGE SCALE GENOMIC DNA]</scope>
    <source>
        <strain evidence="6">cv. CM334</strain>
    </source>
</reference>
<gene>
    <name evidence="5" type="ORF">T459_28351</name>
</gene>
<sequence>MACDAGACEALLAYFTCHVIVMDMEHYNKLDDTTDVKNDMLDLSFGMTDTSHLGCRVIAKP</sequence>
<evidence type="ECO:0000256" key="4">
    <source>
        <dbReference type="ARBA" id="ARBA00023014"/>
    </source>
</evidence>
<keyword evidence="3" id="KW-0408">Iron</keyword>
<comment type="caution">
    <text evidence="5">The sequence shown here is derived from an EMBL/GenBank/DDBJ whole genome shotgun (WGS) entry which is preliminary data.</text>
</comment>
<evidence type="ECO:0000313" key="5">
    <source>
        <dbReference type="EMBL" id="PHT68864.1"/>
    </source>
</evidence>
<dbReference type="GO" id="GO:0046872">
    <property type="term" value="F:metal ion binding"/>
    <property type="evidence" value="ECO:0007669"/>
    <property type="project" value="UniProtKB-KW"/>
</dbReference>
<organism evidence="5 6">
    <name type="scientific">Capsicum annuum</name>
    <name type="common">Capsicum pepper</name>
    <dbReference type="NCBI Taxonomy" id="4072"/>
    <lineage>
        <taxon>Eukaryota</taxon>
        <taxon>Viridiplantae</taxon>
        <taxon>Streptophyta</taxon>
        <taxon>Embryophyta</taxon>
        <taxon>Tracheophyta</taxon>
        <taxon>Spermatophyta</taxon>
        <taxon>Magnoliopsida</taxon>
        <taxon>eudicotyledons</taxon>
        <taxon>Gunneridae</taxon>
        <taxon>Pentapetalae</taxon>
        <taxon>asterids</taxon>
        <taxon>lamiids</taxon>
        <taxon>Solanales</taxon>
        <taxon>Solanaceae</taxon>
        <taxon>Solanoideae</taxon>
        <taxon>Capsiceae</taxon>
        <taxon>Capsicum</taxon>
    </lineage>
</organism>
<proteinExistence type="predicted"/>
<dbReference type="InterPro" id="IPR012675">
    <property type="entry name" value="Beta-grasp_dom_sf"/>
</dbReference>
<protein>
    <submittedName>
        <fullName evidence="5">2Fe-2S ferredoxin</fullName>
    </submittedName>
</protein>
<dbReference type="AlphaFoldDB" id="A0A2G2YGI6"/>
<evidence type="ECO:0000313" key="6">
    <source>
        <dbReference type="Proteomes" id="UP000222542"/>
    </source>
</evidence>
<keyword evidence="1" id="KW-0001">2Fe-2S</keyword>
<dbReference type="PRINTS" id="PR00355">
    <property type="entry name" value="ADRENODOXIN"/>
</dbReference>
<dbReference type="STRING" id="4072.A0A2G2YGI6"/>
<dbReference type="Proteomes" id="UP000222542">
    <property type="component" value="Unassembled WGS sequence"/>
</dbReference>
<dbReference type="SUPFAM" id="SSF54292">
    <property type="entry name" value="2Fe-2S ferredoxin-like"/>
    <property type="match status" value="1"/>
</dbReference>
<dbReference type="EMBL" id="AYRZ02000011">
    <property type="protein sequence ID" value="PHT68864.1"/>
    <property type="molecule type" value="Genomic_DNA"/>
</dbReference>
<dbReference type="PANTHER" id="PTHR23426:SF34">
    <property type="entry name" value="ADRENODOXIN-LIKE PROTEIN 1, MITOCHONDRIAL-RELATED"/>
    <property type="match status" value="1"/>
</dbReference>
<evidence type="ECO:0000256" key="1">
    <source>
        <dbReference type="ARBA" id="ARBA00022714"/>
    </source>
</evidence>
<keyword evidence="2" id="KW-0479">Metal-binding</keyword>
<reference evidence="5 6" key="1">
    <citation type="journal article" date="2014" name="Nat. Genet.">
        <title>Genome sequence of the hot pepper provides insights into the evolution of pungency in Capsicum species.</title>
        <authorList>
            <person name="Kim S."/>
            <person name="Park M."/>
            <person name="Yeom S.I."/>
            <person name="Kim Y.M."/>
            <person name="Lee J.M."/>
            <person name="Lee H.A."/>
            <person name="Seo E."/>
            <person name="Choi J."/>
            <person name="Cheong K."/>
            <person name="Kim K.T."/>
            <person name="Jung K."/>
            <person name="Lee G.W."/>
            <person name="Oh S.K."/>
            <person name="Bae C."/>
            <person name="Kim S.B."/>
            <person name="Lee H.Y."/>
            <person name="Kim S.Y."/>
            <person name="Kim M.S."/>
            <person name="Kang B.C."/>
            <person name="Jo Y.D."/>
            <person name="Yang H.B."/>
            <person name="Jeong H.J."/>
            <person name="Kang W.H."/>
            <person name="Kwon J.K."/>
            <person name="Shin C."/>
            <person name="Lim J.Y."/>
            <person name="Park J.H."/>
            <person name="Huh J.H."/>
            <person name="Kim J.S."/>
            <person name="Kim B.D."/>
            <person name="Cohen O."/>
            <person name="Paran I."/>
            <person name="Suh M.C."/>
            <person name="Lee S.B."/>
            <person name="Kim Y.K."/>
            <person name="Shin Y."/>
            <person name="Noh S.J."/>
            <person name="Park J."/>
            <person name="Seo Y.S."/>
            <person name="Kwon S.Y."/>
            <person name="Kim H.A."/>
            <person name="Park J.M."/>
            <person name="Kim H.J."/>
            <person name="Choi S.B."/>
            <person name="Bosland P.W."/>
            <person name="Reeves G."/>
            <person name="Jo S.H."/>
            <person name="Lee B.W."/>
            <person name="Cho H.T."/>
            <person name="Choi H.S."/>
            <person name="Lee M.S."/>
            <person name="Yu Y."/>
            <person name="Do Choi Y."/>
            <person name="Park B.S."/>
            <person name="van Deynze A."/>
            <person name="Ashrafi H."/>
            <person name="Hill T."/>
            <person name="Kim W.T."/>
            <person name="Pai H.S."/>
            <person name="Ahn H.K."/>
            <person name="Yeam I."/>
            <person name="Giovannoni J.J."/>
            <person name="Rose J.K."/>
            <person name="Sorensen I."/>
            <person name="Lee S.J."/>
            <person name="Kim R.W."/>
            <person name="Choi I.Y."/>
            <person name="Choi B.S."/>
            <person name="Lim J.S."/>
            <person name="Lee Y.H."/>
            <person name="Choi D."/>
        </authorList>
    </citation>
    <scope>NUCLEOTIDE SEQUENCE [LARGE SCALE GENOMIC DNA]</scope>
    <source>
        <strain evidence="6">cv. CM334</strain>
    </source>
</reference>
<keyword evidence="6" id="KW-1185">Reference proteome</keyword>
<keyword evidence="4" id="KW-0411">Iron-sulfur</keyword>
<dbReference type="PANTHER" id="PTHR23426">
    <property type="entry name" value="FERREDOXIN/ADRENODOXIN"/>
    <property type="match status" value="1"/>
</dbReference>
<dbReference type="Gramene" id="PHT68864">
    <property type="protein sequence ID" value="PHT68864"/>
    <property type="gene ID" value="T459_28351"/>
</dbReference>
<name>A0A2G2YGI6_CAPAN</name>
<dbReference type="GO" id="GO:0051537">
    <property type="term" value="F:2 iron, 2 sulfur cluster binding"/>
    <property type="evidence" value="ECO:0007669"/>
    <property type="project" value="UniProtKB-KW"/>
</dbReference>